<dbReference type="OrthoDB" id="152213at2"/>
<proteinExistence type="predicted"/>
<feature type="transmembrane region" description="Helical" evidence="1">
    <location>
        <begin position="21"/>
        <end position="41"/>
    </location>
</feature>
<keyword evidence="1" id="KW-1133">Transmembrane helix</keyword>
<reference evidence="3" key="1">
    <citation type="submission" date="2018-11" db="EMBL/GenBank/DDBJ databases">
        <title>Complete genome sequence of Paenibacillus sp. ML311-T8.</title>
        <authorList>
            <person name="Nam Y.-D."/>
            <person name="Kang J."/>
            <person name="Chung W.-H."/>
            <person name="Park Y.S."/>
        </authorList>
    </citation>
    <scope>NUCLEOTIDE SEQUENCE [LARGE SCALE GENOMIC DNA]</scope>
    <source>
        <strain evidence="3">ML311-T8</strain>
    </source>
</reference>
<protein>
    <submittedName>
        <fullName evidence="2">DUF1405 domain-containing protein</fullName>
    </submittedName>
</protein>
<dbReference type="EMBL" id="CP034235">
    <property type="protein sequence ID" value="QGQ96850.1"/>
    <property type="molecule type" value="Genomic_DNA"/>
</dbReference>
<dbReference type="Proteomes" id="UP000426246">
    <property type="component" value="Chromosome"/>
</dbReference>
<keyword evidence="1" id="KW-0812">Transmembrane</keyword>
<feature type="transmembrane region" description="Helical" evidence="1">
    <location>
        <begin position="158"/>
        <end position="178"/>
    </location>
</feature>
<keyword evidence="1" id="KW-0472">Membrane</keyword>
<accession>A0A6B8RKN2</accession>
<organism evidence="2 3">
    <name type="scientific">Paenibacillus psychroresistens</name>
    <dbReference type="NCBI Taxonomy" id="1778678"/>
    <lineage>
        <taxon>Bacteria</taxon>
        <taxon>Bacillati</taxon>
        <taxon>Bacillota</taxon>
        <taxon>Bacilli</taxon>
        <taxon>Bacillales</taxon>
        <taxon>Paenibacillaceae</taxon>
        <taxon>Paenibacillus</taxon>
    </lineage>
</organism>
<evidence type="ECO:0000256" key="1">
    <source>
        <dbReference type="SAM" id="Phobius"/>
    </source>
</evidence>
<evidence type="ECO:0000313" key="3">
    <source>
        <dbReference type="Proteomes" id="UP000426246"/>
    </source>
</evidence>
<dbReference type="InterPro" id="IPR009845">
    <property type="entry name" value="DUF1405"/>
</dbReference>
<name>A0A6B8RKN2_9BACL</name>
<evidence type="ECO:0000313" key="2">
    <source>
        <dbReference type="EMBL" id="QGQ96850.1"/>
    </source>
</evidence>
<dbReference type="PANTHER" id="PTHR40042">
    <property type="entry name" value="HYPOTHETICAL MEMBRANE SPANNING PROTEIN"/>
    <property type="match status" value="1"/>
</dbReference>
<feature type="transmembrane region" description="Helical" evidence="1">
    <location>
        <begin position="99"/>
        <end position="122"/>
    </location>
</feature>
<dbReference type="RefSeq" id="WP_155701938.1">
    <property type="nucleotide sequence ID" value="NZ_CP034235.1"/>
</dbReference>
<dbReference type="AlphaFoldDB" id="A0A6B8RKN2"/>
<feature type="transmembrane region" description="Helical" evidence="1">
    <location>
        <begin position="198"/>
        <end position="216"/>
    </location>
</feature>
<feature type="transmembrane region" description="Helical" evidence="1">
    <location>
        <begin position="53"/>
        <end position="78"/>
    </location>
</feature>
<dbReference type="KEGG" id="ppsc:EHS13_19165"/>
<keyword evidence="3" id="KW-1185">Reference proteome</keyword>
<feature type="transmembrane region" description="Helical" evidence="1">
    <location>
        <begin position="134"/>
        <end position="151"/>
    </location>
</feature>
<sequence length="222" mass="25646">MNSSVQLAFFWSKAFLTSRRMLWLLFWVNLLGTIYGYEWYWNQMQETVADKPLWLVVFVPDSPTASFFFTLTLVYLLIDSYIKPTIHNRNKAADLLRSIVEGLAVMASFKYGIWAVAIILLAAFKGEPMNWQDWMLSISHGGMAIEALLFLRFFRIGWIGLGIAALWIFGNDYIDYYYAVFPWLPDVLYPILDSVQNATIGLSICTCVLFGSLYVIHFKNRV</sequence>
<dbReference type="PANTHER" id="PTHR40042:SF1">
    <property type="entry name" value="DUF1405 DOMAIN-CONTAINING PROTEIN"/>
    <property type="match status" value="1"/>
</dbReference>
<gene>
    <name evidence="2" type="ORF">EHS13_19165</name>
</gene>
<dbReference type="Pfam" id="PF07187">
    <property type="entry name" value="DUF1405"/>
    <property type="match status" value="1"/>
</dbReference>